<feature type="chain" id="PRO_5008392757" evidence="1">
    <location>
        <begin position="32"/>
        <end position="192"/>
    </location>
</feature>
<gene>
    <name evidence="4" type="ORF">A7D17_20185</name>
    <name evidence="3" type="ORF">VB146_18105</name>
</gene>
<dbReference type="Pfam" id="PF13649">
    <property type="entry name" value="Methyltransf_25"/>
    <property type="match status" value="1"/>
</dbReference>
<dbReference type="Proteomes" id="UP001303614">
    <property type="component" value="Unassembled WGS sequence"/>
</dbReference>
<dbReference type="InterPro" id="IPR029063">
    <property type="entry name" value="SAM-dependent_MTases_sf"/>
</dbReference>
<evidence type="ECO:0000259" key="2">
    <source>
        <dbReference type="Pfam" id="PF13649"/>
    </source>
</evidence>
<dbReference type="CDD" id="cd02440">
    <property type="entry name" value="AdoMet_MTases"/>
    <property type="match status" value="1"/>
</dbReference>
<evidence type="ECO:0000313" key="6">
    <source>
        <dbReference type="Proteomes" id="UP001303614"/>
    </source>
</evidence>
<evidence type="ECO:0000313" key="3">
    <source>
        <dbReference type="EMBL" id="MEA5125726.1"/>
    </source>
</evidence>
<name>A0A1A9M809_9XANT</name>
<feature type="domain" description="Methyltransferase" evidence="2">
    <location>
        <begin position="45"/>
        <end position="142"/>
    </location>
</feature>
<dbReference type="GO" id="GO:0008168">
    <property type="term" value="F:methyltransferase activity"/>
    <property type="evidence" value="ECO:0007669"/>
    <property type="project" value="UniProtKB-KW"/>
</dbReference>
<accession>A0A1A9M809</accession>
<evidence type="ECO:0000256" key="1">
    <source>
        <dbReference type="SAM" id="SignalP"/>
    </source>
</evidence>
<keyword evidence="6" id="KW-1185">Reference proteome</keyword>
<dbReference type="SUPFAM" id="SSF53335">
    <property type="entry name" value="S-adenosyl-L-methionine-dependent methyltransferases"/>
    <property type="match status" value="1"/>
</dbReference>
<dbReference type="AlphaFoldDB" id="A0A1A9M809"/>
<dbReference type="GO" id="GO:0032259">
    <property type="term" value="P:methylation"/>
    <property type="evidence" value="ECO:0007669"/>
    <property type="project" value="UniProtKB-KW"/>
</dbReference>
<dbReference type="Gene3D" id="3.40.50.150">
    <property type="entry name" value="Vaccinia Virus protein VP39"/>
    <property type="match status" value="1"/>
</dbReference>
<keyword evidence="4" id="KW-0489">Methyltransferase</keyword>
<evidence type="ECO:0000313" key="5">
    <source>
        <dbReference type="Proteomes" id="UP000077659"/>
    </source>
</evidence>
<feature type="signal peptide" evidence="1">
    <location>
        <begin position="1"/>
        <end position="31"/>
    </location>
</feature>
<keyword evidence="1" id="KW-0732">Signal</keyword>
<dbReference type="OrthoDB" id="9805585at2"/>
<dbReference type="EMBL" id="JAYFSO010000026">
    <property type="protein sequence ID" value="MEA5125726.1"/>
    <property type="molecule type" value="Genomic_DNA"/>
</dbReference>
<reference evidence="3 6" key="2">
    <citation type="submission" date="2023-12" db="EMBL/GenBank/DDBJ databases">
        <title>Genome sequencing of Xanthomonas floridensis.</title>
        <authorList>
            <person name="Greer S."/>
            <person name="Harrison J."/>
            <person name="Grant M."/>
            <person name="Vicente J."/>
            <person name="Studholme D."/>
        </authorList>
    </citation>
    <scope>NUCLEOTIDE SEQUENCE [LARGE SCALE GENOMIC DNA]</scope>
    <source>
        <strain evidence="3 6">WHRI 8848</strain>
    </source>
</reference>
<organism evidence="4 5">
    <name type="scientific">Xanthomonas floridensis</name>
    <dbReference type="NCBI Taxonomy" id="1843580"/>
    <lineage>
        <taxon>Bacteria</taxon>
        <taxon>Pseudomonadati</taxon>
        <taxon>Pseudomonadota</taxon>
        <taxon>Gammaproteobacteria</taxon>
        <taxon>Lysobacterales</taxon>
        <taxon>Lysobacteraceae</taxon>
        <taxon>Xanthomonas</taxon>
    </lineage>
</organism>
<dbReference type="RefSeq" id="WP_064509803.1">
    <property type="nucleotide sequence ID" value="NZ_JAYFSN010000027.1"/>
</dbReference>
<dbReference type="STRING" id="1843580.A7D17_20185"/>
<comment type="caution">
    <text evidence="4">The sequence shown here is derived from an EMBL/GenBank/DDBJ whole genome shotgun (WGS) entry which is preliminary data.</text>
</comment>
<protein>
    <submittedName>
        <fullName evidence="3">Methyltransferase domain-containing protein</fullName>
    </submittedName>
    <submittedName>
        <fullName evidence="4">SAM-dependent methyltransferase</fullName>
    </submittedName>
</protein>
<sequence>MARSYMASFFREWIAAPCSVAAILPSGPALASSITSELSERTGRVLELGPGTGAFTQSMLDKGVREKNLFLLEYNQTFSSLLARRFPHATVLQMDVSDLEALPRFDGACVDAVVCGLGFLNMRAHQVAAIVRGAFMHLKPGGCMYLFTYGLKCSVPAHVLDALDLEAVKIGRTYWNIPPATTYRLQRRTCTR</sequence>
<evidence type="ECO:0000313" key="4">
    <source>
        <dbReference type="EMBL" id="OAG66663.1"/>
    </source>
</evidence>
<dbReference type="InterPro" id="IPR041698">
    <property type="entry name" value="Methyltransf_25"/>
</dbReference>
<dbReference type="FunFam" id="3.40.50.150:FF:000346">
    <property type="entry name" value="Phospholipid N-methyltransferase"/>
    <property type="match status" value="1"/>
</dbReference>
<proteinExistence type="predicted"/>
<dbReference type="Proteomes" id="UP000077659">
    <property type="component" value="Unassembled WGS sequence"/>
</dbReference>
<keyword evidence="4" id="KW-0808">Transferase</keyword>
<reference evidence="4 5" key="1">
    <citation type="submission" date="2016-05" db="EMBL/GenBank/DDBJ databases">
        <title>Pathogenic, phenotypic and molecular characterisation of Xanthomonas nasturtii sp. nov. and Xanthomonas floridensis sp. nov., new species of Xanthomonas associated with watercress production in Florida.</title>
        <authorList>
            <person name="Vicente J.G."/>
            <person name="Rothwell S."/>
            <person name="Holub E.B."/>
            <person name="Studholme D.J."/>
        </authorList>
    </citation>
    <scope>NUCLEOTIDE SEQUENCE [LARGE SCALE GENOMIC DNA]</scope>
    <source>
        <strain evidence="4 5">WHRI 8848</strain>
    </source>
</reference>
<dbReference type="EMBL" id="LXNG01000024">
    <property type="protein sequence ID" value="OAG66663.1"/>
    <property type="molecule type" value="Genomic_DNA"/>
</dbReference>